<feature type="non-terminal residue" evidence="1">
    <location>
        <position position="41"/>
    </location>
</feature>
<reference evidence="1" key="1">
    <citation type="submission" date="2021-06" db="EMBL/GenBank/DDBJ databases">
        <authorList>
            <person name="Kallberg Y."/>
            <person name="Tangrot J."/>
            <person name="Rosling A."/>
        </authorList>
    </citation>
    <scope>NUCLEOTIDE SEQUENCE</scope>
    <source>
        <strain evidence="1">MA461A</strain>
    </source>
</reference>
<protein>
    <submittedName>
        <fullName evidence="1">12105_t:CDS:1</fullName>
    </submittedName>
</protein>
<dbReference type="EMBL" id="CAJVQC010102768">
    <property type="protein sequence ID" value="CAG8832053.1"/>
    <property type="molecule type" value="Genomic_DNA"/>
</dbReference>
<name>A0ACA9SAA9_9GLOM</name>
<sequence length="41" mass="4319">MSEAVVEGLKNVAKIADAASSFIPVLDAISKLINEIVGIYE</sequence>
<keyword evidence="2" id="KW-1185">Reference proteome</keyword>
<dbReference type="Proteomes" id="UP000789920">
    <property type="component" value="Unassembled WGS sequence"/>
</dbReference>
<evidence type="ECO:0000313" key="1">
    <source>
        <dbReference type="EMBL" id="CAG8832053.1"/>
    </source>
</evidence>
<organism evidence="1 2">
    <name type="scientific">Racocetra persica</name>
    <dbReference type="NCBI Taxonomy" id="160502"/>
    <lineage>
        <taxon>Eukaryota</taxon>
        <taxon>Fungi</taxon>
        <taxon>Fungi incertae sedis</taxon>
        <taxon>Mucoromycota</taxon>
        <taxon>Glomeromycotina</taxon>
        <taxon>Glomeromycetes</taxon>
        <taxon>Diversisporales</taxon>
        <taxon>Gigasporaceae</taxon>
        <taxon>Racocetra</taxon>
    </lineage>
</organism>
<gene>
    <name evidence="1" type="ORF">RPERSI_LOCUS28342</name>
</gene>
<proteinExistence type="predicted"/>
<accession>A0ACA9SAA9</accession>
<comment type="caution">
    <text evidence="1">The sequence shown here is derived from an EMBL/GenBank/DDBJ whole genome shotgun (WGS) entry which is preliminary data.</text>
</comment>
<evidence type="ECO:0000313" key="2">
    <source>
        <dbReference type="Proteomes" id="UP000789920"/>
    </source>
</evidence>